<accession>A0A816YLH2</accession>
<reference evidence="1" key="1">
    <citation type="submission" date="2021-02" db="EMBL/GenBank/DDBJ databases">
        <authorList>
            <person name="Nowell W R."/>
        </authorList>
    </citation>
    <scope>NUCLEOTIDE SEQUENCE</scope>
</reference>
<comment type="caution">
    <text evidence="1">The sequence shown here is derived from an EMBL/GenBank/DDBJ whole genome shotgun (WGS) entry which is preliminary data.</text>
</comment>
<organism evidence="1 2">
    <name type="scientific">Rotaria magnacalcarata</name>
    <dbReference type="NCBI Taxonomy" id="392030"/>
    <lineage>
        <taxon>Eukaryota</taxon>
        <taxon>Metazoa</taxon>
        <taxon>Spiralia</taxon>
        <taxon>Gnathifera</taxon>
        <taxon>Rotifera</taxon>
        <taxon>Eurotatoria</taxon>
        <taxon>Bdelloidea</taxon>
        <taxon>Philodinida</taxon>
        <taxon>Philodinidae</taxon>
        <taxon>Rotaria</taxon>
    </lineage>
</organism>
<evidence type="ECO:0000313" key="2">
    <source>
        <dbReference type="Proteomes" id="UP000663856"/>
    </source>
</evidence>
<sequence length="237" mass="27773">MLVKQLYLKVPLIFLHGYNFSSQLIFENDFHIPRIVKNQTLFERILPSHEDNRTNENFYDPPEIDLPIFLKLSYDELNEYVANKTNHHHCCRDSIKNMRVIQALSTSPKYSSMAAIIEMYPSRQQRLEIFFDFLTEGPYLPEQNIIEPAVARLIPWSIAYWKRALSGVPLHGSALDMNDSQNIETDIKHLQNTSPVLRQIIEREECYEPLLSSTIKLNTIKELARRVFILCFNLIPH</sequence>
<name>A0A816YLH2_9BILA</name>
<evidence type="ECO:0000313" key="1">
    <source>
        <dbReference type="EMBL" id="CAF2161714.1"/>
    </source>
</evidence>
<dbReference type="Proteomes" id="UP000663856">
    <property type="component" value="Unassembled WGS sequence"/>
</dbReference>
<dbReference type="AlphaFoldDB" id="A0A816YLH2"/>
<protein>
    <submittedName>
        <fullName evidence="1">Uncharacterized protein</fullName>
    </submittedName>
</protein>
<proteinExistence type="predicted"/>
<dbReference type="EMBL" id="CAJNRF010014817">
    <property type="protein sequence ID" value="CAF2161714.1"/>
    <property type="molecule type" value="Genomic_DNA"/>
</dbReference>
<gene>
    <name evidence="1" type="ORF">WKI299_LOCUS32242</name>
</gene>